<keyword evidence="2" id="KW-1185">Reference proteome</keyword>
<dbReference type="PANTHER" id="PTHR43132:SF8">
    <property type="entry name" value="HTH-TYPE TRANSCRIPTIONAL REGULATOR KMTR"/>
    <property type="match status" value="1"/>
</dbReference>
<dbReference type="EMBL" id="BMSV01000003">
    <property type="protein sequence ID" value="GGQ01489.1"/>
    <property type="molecule type" value="Genomic_DNA"/>
</dbReference>
<name>A0A918EKX3_9ACTN</name>
<gene>
    <name evidence="1" type="ORF">GCM10010249_19890</name>
</gene>
<proteinExistence type="predicted"/>
<dbReference type="AlphaFoldDB" id="A0A918EKX3"/>
<dbReference type="InterPro" id="IPR036390">
    <property type="entry name" value="WH_DNA-bd_sf"/>
</dbReference>
<dbReference type="Gene3D" id="1.10.10.10">
    <property type="entry name" value="Winged helix-like DNA-binding domain superfamily/Winged helix DNA-binding domain"/>
    <property type="match status" value="1"/>
</dbReference>
<dbReference type="SUPFAM" id="SSF46785">
    <property type="entry name" value="Winged helix' DNA-binding domain"/>
    <property type="match status" value="1"/>
</dbReference>
<evidence type="ECO:0000313" key="1">
    <source>
        <dbReference type="EMBL" id="GGQ01489.1"/>
    </source>
</evidence>
<dbReference type="Proteomes" id="UP000654123">
    <property type="component" value="Unassembled WGS sequence"/>
</dbReference>
<dbReference type="InterPro" id="IPR051011">
    <property type="entry name" value="Metal_resp_trans_reg"/>
</dbReference>
<reference evidence="1" key="1">
    <citation type="journal article" date="2014" name="Int. J. Syst. Evol. Microbiol.">
        <title>Complete genome sequence of Corynebacterium casei LMG S-19264T (=DSM 44701T), isolated from a smear-ripened cheese.</title>
        <authorList>
            <consortium name="US DOE Joint Genome Institute (JGI-PGF)"/>
            <person name="Walter F."/>
            <person name="Albersmeier A."/>
            <person name="Kalinowski J."/>
            <person name="Ruckert C."/>
        </authorList>
    </citation>
    <scope>NUCLEOTIDE SEQUENCE</scope>
    <source>
        <strain evidence="1">JCM 4335</strain>
    </source>
</reference>
<protein>
    <submittedName>
        <fullName evidence="1">Transcriptional regulator</fullName>
    </submittedName>
</protein>
<reference evidence="1" key="2">
    <citation type="submission" date="2020-09" db="EMBL/GenBank/DDBJ databases">
        <authorList>
            <person name="Sun Q."/>
            <person name="Ohkuma M."/>
        </authorList>
    </citation>
    <scope>NUCLEOTIDE SEQUENCE</scope>
    <source>
        <strain evidence="1">JCM 4335</strain>
    </source>
</reference>
<dbReference type="RefSeq" id="WP_189531960.1">
    <property type="nucleotide sequence ID" value="NZ_BMSV01000003.1"/>
</dbReference>
<dbReference type="InterPro" id="IPR011991">
    <property type="entry name" value="ArsR-like_HTH"/>
</dbReference>
<sequence>MLRIHFTGADLGRLRLAARPDVMWETALSLHQLARPDAFFGPWHRVARRTLAQANMGRAVHLLTALVPISSYFPDFLTPPGHVTCLEEGVDGVLSTGRNRLRAEIARLADPRPHPSAWLDDVAAGRPHALRRLGAALLRYHFLALAPYAPAGAALAQRHATRHARVITEQGSEALLGGLGPQLRWRPPALEVDYPVSKSLELGGRGLLLVPSFFCHNHPIALADPALPPTLVFPVARGPLWIPQPEPCAAESSHARGLDELVGPTRAATLRLLDTAHSTTELAARLCTSASTASRHATALRRAGLVVTERTGTSVTHTRTALGTGLVHGT</sequence>
<accession>A0A918EKX3</accession>
<organism evidence="1 2">
    <name type="scientific">Streptomyces roseolilacinus</name>
    <dbReference type="NCBI Taxonomy" id="66904"/>
    <lineage>
        <taxon>Bacteria</taxon>
        <taxon>Bacillati</taxon>
        <taxon>Actinomycetota</taxon>
        <taxon>Actinomycetes</taxon>
        <taxon>Kitasatosporales</taxon>
        <taxon>Streptomycetaceae</taxon>
        <taxon>Streptomyces</taxon>
    </lineage>
</organism>
<dbReference type="PANTHER" id="PTHR43132">
    <property type="entry name" value="ARSENICAL RESISTANCE OPERON REPRESSOR ARSR-RELATED"/>
    <property type="match status" value="1"/>
</dbReference>
<evidence type="ECO:0000313" key="2">
    <source>
        <dbReference type="Proteomes" id="UP000654123"/>
    </source>
</evidence>
<dbReference type="InterPro" id="IPR036388">
    <property type="entry name" value="WH-like_DNA-bd_sf"/>
</dbReference>
<dbReference type="CDD" id="cd00090">
    <property type="entry name" value="HTH_ARSR"/>
    <property type="match status" value="1"/>
</dbReference>
<comment type="caution">
    <text evidence="1">The sequence shown here is derived from an EMBL/GenBank/DDBJ whole genome shotgun (WGS) entry which is preliminary data.</text>
</comment>